<evidence type="ECO:0000313" key="3">
    <source>
        <dbReference type="Proteomes" id="UP000789759"/>
    </source>
</evidence>
<comment type="caution">
    <text evidence="2">The sequence shown here is derived from an EMBL/GenBank/DDBJ whole genome shotgun (WGS) entry which is preliminary data.</text>
</comment>
<dbReference type="GO" id="GO:0005737">
    <property type="term" value="C:cytoplasm"/>
    <property type="evidence" value="ECO:0007669"/>
    <property type="project" value="TreeGrafter"/>
</dbReference>
<accession>A0A9N9H474</accession>
<dbReference type="InterPro" id="IPR036537">
    <property type="entry name" value="Adaptor_Cbl_N_dom_sf"/>
</dbReference>
<dbReference type="PROSITE" id="PS50011">
    <property type="entry name" value="PROTEIN_KINASE_DOM"/>
    <property type="match status" value="1"/>
</dbReference>
<evidence type="ECO:0000313" key="2">
    <source>
        <dbReference type="EMBL" id="CAG8655477.1"/>
    </source>
</evidence>
<dbReference type="SMART" id="SM00219">
    <property type="entry name" value="TyrKc"/>
    <property type="match status" value="1"/>
</dbReference>
<dbReference type="GO" id="GO:0005524">
    <property type="term" value="F:ATP binding"/>
    <property type="evidence" value="ECO:0007669"/>
    <property type="project" value="InterPro"/>
</dbReference>
<dbReference type="Gene3D" id="1.20.930.20">
    <property type="entry name" value="Adaptor protein Cbl, N-terminal domain"/>
    <property type="match status" value="1"/>
</dbReference>
<dbReference type="InterPro" id="IPR050167">
    <property type="entry name" value="Ser_Thr_protein_kinase"/>
</dbReference>
<dbReference type="CDD" id="cd21037">
    <property type="entry name" value="MLKL_NTD"/>
    <property type="match status" value="1"/>
</dbReference>
<feature type="domain" description="Protein kinase" evidence="1">
    <location>
        <begin position="1"/>
        <end position="418"/>
    </location>
</feature>
<name>A0A9N9H474_9GLOM</name>
<dbReference type="InterPro" id="IPR059179">
    <property type="entry name" value="MLKL-like_MCAfunc"/>
</dbReference>
<sequence length="548" mass="63186">MVENNGIDINVSNVSKPDCIKEAIGTAETVSTAVSAFAPIAVVATAILKLCEEMCDIHKKAQCNEEMCGILLDQVQLAEYPIKKLLRKKDASLDKEYCDNLIKFRQTLEKMKNFAKQVSQLGSFKKFISGNNVKENFDNLSKEFDTRMKFLNFSTLIYNEEQRIIDQQRVDDELNRIQDWLAKLSDQVDTKLQFAAEMMNRTGDKSDFKPTNIDPNLLQDLNVNTRSGKVVKKKYISQQTEVACKPIDLVGQSQSLLAILEMLSDCDYFLKFYGMTKYYQPKIANFEFSRSVTSNISMDIGNRILEVIRWLAPEKIRNSEVPYSQKCEVFSFGMLLWELSFEKIPYKDLDLKNIMKYVQNGGREKITFGQVISQQERVIQKEFENIIKGAWHQDPDQRPSIMILFESLKKLAKDDPPVVFDDNTLDLDGSFSQDEDLLTQEFEDINFDNFGSEILPFDEGIRLHKKETNENAQVFYALAKDVRPKERKELIKYLTMAADNGNRDALFNLGNALYKREFEKGLKYMKLAAYKGHPKAIEKVKVIDKRDR</sequence>
<dbReference type="InterPro" id="IPR020635">
    <property type="entry name" value="Tyr_kinase_cat_dom"/>
</dbReference>
<dbReference type="InterPro" id="IPR011990">
    <property type="entry name" value="TPR-like_helical_dom_sf"/>
</dbReference>
<dbReference type="Gene3D" id="1.25.40.10">
    <property type="entry name" value="Tetratricopeptide repeat domain"/>
    <property type="match status" value="1"/>
</dbReference>
<dbReference type="GO" id="GO:0007166">
    <property type="term" value="P:cell surface receptor signaling pathway"/>
    <property type="evidence" value="ECO:0007669"/>
    <property type="project" value="InterPro"/>
</dbReference>
<dbReference type="InterPro" id="IPR000719">
    <property type="entry name" value="Prot_kinase_dom"/>
</dbReference>
<dbReference type="SUPFAM" id="SSF81901">
    <property type="entry name" value="HCP-like"/>
    <property type="match status" value="1"/>
</dbReference>
<reference evidence="2" key="1">
    <citation type="submission" date="2021-06" db="EMBL/GenBank/DDBJ databases">
        <authorList>
            <person name="Kallberg Y."/>
            <person name="Tangrot J."/>
            <person name="Rosling A."/>
        </authorList>
    </citation>
    <scope>NUCLEOTIDE SEQUENCE</scope>
    <source>
        <strain evidence="2">FL966</strain>
    </source>
</reference>
<dbReference type="EMBL" id="CAJVQA010007357">
    <property type="protein sequence ID" value="CAG8655477.1"/>
    <property type="molecule type" value="Genomic_DNA"/>
</dbReference>
<evidence type="ECO:0000259" key="1">
    <source>
        <dbReference type="PROSITE" id="PS50011"/>
    </source>
</evidence>
<dbReference type="PANTHER" id="PTHR23257">
    <property type="entry name" value="SERINE-THREONINE PROTEIN KINASE"/>
    <property type="match status" value="1"/>
</dbReference>
<dbReference type="InterPro" id="IPR011009">
    <property type="entry name" value="Kinase-like_dom_sf"/>
</dbReference>
<dbReference type="AlphaFoldDB" id="A0A9N9H474"/>
<organism evidence="2 3">
    <name type="scientific">Cetraspora pellucida</name>
    <dbReference type="NCBI Taxonomy" id="1433469"/>
    <lineage>
        <taxon>Eukaryota</taxon>
        <taxon>Fungi</taxon>
        <taxon>Fungi incertae sedis</taxon>
        <taxon>Mucoromycota</taxon>
        <taxon>Glomeromycotina</taxon>
        <taxon>Glomeromycetes</taxon>
        <taxon>Diversisporales</taxon>
        <taxon>Gigasporaceae</taxon>
        <taxon>Cetraspora</taxon>
    </lineage>
</organism>
<dbReference type="OrthoDB" id="346907at2759"/>
<dbReference type="Pfam" id="PF07714">
    <property type="entry name" value="PK_Tyr_Ser-Thr"/>
    <property type="match status" value="1"/>
</dbReference>
<keyword evidence="3" id="KW-1185">Reference proteome</keyword>
<proteinExistence type="predicted"/>
<dbReference type="GO" id="GO:0004713">
    <property type="term" value="F:protein tyrosine kinase activity"/>
    <property type="evidence" value="ECO:0007669"/>
    <property type="project" value="InterPro"/>
</dbReference>
<dbReference type="SUPFAM" id="SSF56112">
    <property type="entry name" value="Protein kinase-like (PK-like)"/>
    <property type="match status" value="1"/>
</dbReference>
<dbReference type="Gene3D" id="1.10.510.10">
    <property type="entry name" value="Transferase(Phosphotransferase) domain 1"/>
    <property type="match status" value="1"/>
</dbReference>
<dbReference type="InterPro" id="IPR001245">
    <property type="entry name" value="Ser-Thr/Tyr_kinase_cat_dom"/>
</dbReference>
<protein>
    <submittedName>
        <fullName evidence="2">4534_t:CDS:1</fullName>
    </submittedName>
</protein>
<dbReference type="Proteomes" id="UP000789759">
    <property type="component" value="Unassembled WGS sequence"/>
</dbReference>
<gene>
    <name evidence="2" type="ORF">CPELLU_LOCUS9548</name>
</gene>